<organism evidence="11">
    <name type="scientific">viral metagenome</name>
    <dbReference type="NCBI Taxonomy" id="1070528"/>
    <lineage>
        <taxon>unclassified sequences</taxon>
        <taxon>metagenomes</taxon>
        <taxon>organismal metagenomes</taxon>
    </lineage>
</organism>
<dbReference type="SMART" id="SM00487">
    <property type="entry name" value="DEXDc"/>
    <property type="match status" value="1"/>
</dbReference>
<dbReference type="Pfam" id="PF13923">
    <property type="entry name" value="zf-C3HC4_2"/>
    <property type="match status" value="1"/>
</dbReference>
<dbReference type="Gene3D" id="3.30.40.10">
    <property type="entry name" value="Zinc/RING finger domain, C3HC4 (zinc finger)"/>
    <property type="match status" value="1"/>
</dbReference>
<evidence type="ECO:0000256" key="1">
    <source>
        <dbReference type="ARBA" id="ARBA00022723"/>
    </source>
</evidence>
<dbReference type="InterPro" id="IPR050628">
    <property type="entry name" value="SNF2_RAD54_helicase_TF"/>
</dbReference>
<name>A0A6C0LQW1_9ZZZZ</name>
<keyword evidence="3" id="KW-0863">Zinc-finger</keyword>
<dbReference type="PROSITE" id="PS50089">
    <property type="entry name" value="ZF_RING_2"/>
    <property type="match status" value="1"/>
</dbReference>
<evidence type="ECO:0008006" key="12">
    <source>
        <dbReference type="Google" id="ProtNLM"/>
    </source>
</evidence>
<keyword evidence="1" id="KW-0479">Metal-binding</keyword>
<dbReference type="PROSITE" id="PS00518">
    <property type="entry name" value="ZF_RING_1"/>
    <property type="match status" value="1"/>
</dbReference>
<dbReference type="GO" id="GO:0004386">
    <property type="term" value="F:helicase activity"/>
    <property type="evidence" value="ECO:0007669"/>
    <property type="project" value="UniProtKB-KW"/>
</dbReference>
<sequence length="686" mass="79583">MNFFNLNENSPTIKQPQGLEVKLRAHQLTSIAAMRELEKQSNIIIDRPTTNSDLYRTIYYRLNDIEEFVNSTYIIETNVAILADKVGSGKTLMIIGLILSKSIPSIHDRLMVGTDYFSLKMISVKESENVNLIVVPHNLVNQWKDFINKSNLPYISFNQMSDFDIFFDIDYTNEIIYYYDNVFTIYNKSKKKTISNKKAKKVSGSKVSKKKITEIYERKRLNIKKVNKLLRKNSVILLNVNRYSLFKQIFPTRKWARVIIDEMDTIPIPIAFDEFGNFNWFITATPTSILNKSCKRYVNKIFGTYGKLLNYFVVKNEDQYVDQSIVLPKPNIYIIITLLQKTISVIKDMIPYDILQLINAGNVKEAIVKLNCNVDTSDNIVNVLTDKIRIELHNLKKELEYVNGIIPIDFNTHEKKIETLKNNIDRCKTKLKTIKNRIDSIKDECCIICADIYDTPTIVDCCKHVFCLKCLLSALKISDNKCPYCRYILKSNKEYHIIDNKNKLNDKKVIKKSIKNTDKKFCDLDKADVLEHILRYISKNDKSPRILIFSDYSQTFEKIIANILRVKLEYKNISGTPSHITNIIDDFNNGNINVLLMNSQHYGSGLNLQAANYLILYHRMTSELETQVIGRAHRFGRKYPVNIIYLVNSSENHDINLSDNPYMINSEDELCKMIKISENNIIGKKK</sequence>
<feature type="domain" description="Helicase C-terminal" evidence="10">
    <location>
        <begin position="529"/>
        <end position="682"/>
    </location>
</feature>
<dbReference type="GO" id="GO:0016787">
    <property type="term" value="F:hydrolase activity"/>
    <property type="evidence" value="ECO:0007669"/>
    <property type="project" value="UniProtKB-KW"/>
</dbReference>
<keyword evidence="2" id="KW-0547">Nucleotide-binding</keyword>
<dbReference type="InterPro" id="IPR001841">
    <property type="entry name" value="Znf_RING"/>
</dbReference>
<protein>
    <recommendedName>
        <fullName evidence="12">RING-type domain-containing protein</fullName>
    </recommendedName>
</protein>
<keyword evidence="6" id="KW-0862">Zinc</keyword>
<evidence type="ECO:0000256" key="2">
    <source>
        <dbReference type="ARBA" id="ARBA00022741"/>
    </source>
</evidence>
<proteinExistence type="predicted"/>
<accession>A0A6C0LQW1</accession>
<evidence type="ECO:0000256" key="6">
    <source>
        <dbReference type="ARBA" id="ARBA00022833"/>
    </source>
</evidence>
<dbReference type="CDD" id="cd18793">
    <property type="entry name" value="SF2_C_SNF"/>
    <property type="match status" value="1"/>
</dbReference>
<dbReference type="GO" id="GO:0006281">
    <property type="term" value="P:DNA repair"/>
    <property type="evidence" value="ECO:0007669"/>
    <property type="project" value="TreeGrafter"/>
</dbReference>
<evidence type="ECO:0000259" key="9">
    <source>
        <dbReference type="PROSITE" id="PS50089"/>
    </source>
</evidence>
<keyword evidence="7" id="KW-0067">ATP-binding</keyword>
<evidence type="ECO:0000256" key="4">
    <source>
        <dbReference type="ARBA" id="ARBA00022801"/>
    </source>
</evidence>
<dbReference type="SMART" id="SM00490">
    <property type="entry name" value="HELICc"/>
    <property type="match status" value="1"/>
</dbReference>
<feature type="domain" description="RING-type" evidence="9">
    <location>
        <begin position="446"/>
        <end position="486"/>
    </location>
</feature>
<dbReference type="PROSITE" id="PS51194">
    <property type="entry name" value="HELICASE_CTER"/>
    <property type="match status" value="1"/>
</dbReference>
<feature type="coiled-coil region" evidence="8">
    <location>
        <begin position="410"/>
        <end position="444"/>
    </location>
</feature>
<evidence type="ECO:0000313" key="11">
    <source>
        <dbReference type="EMBL" id="QHU33276.1"/>
    </source>
</evidence>
<dbReference type="GO" id="GO:0008270">
    <property type="term" value="F:zinc ion binding"/>
    <property type="evidence" value="ECO:0007669"/>
    <property type="project" value="UniProtKB-KW"/>
</dbReference>
<dbReference type="GO" id="GO:0005524">
    <property type="term" value="F:ATP binding"/>
    <property type="evidence" value="ECO:0007669"/>
    <property type="project" value="UniProtKB-KW"/>
</dbReference>
<reference evidence="11" key="1">
    <citation type="journal article" date="2020" name="Nature">
        <title>Giant virus diversity and host interactions through global metagenomics.</title>
        <authorList>
            <person name="Schulz F."/>
            <person name="Roux S."/>
            <person name="Paez-Espino D."/>
            <person name="Jungbluth S."/>
            <person name="Walsh D.A."/>
            <person name="Denef V.J."/>
            <person name="McMahon K.D."/>
            <person name="Konstantinidis K.T."/>
            <person name="Eloe-Fadrosh E.A."/>
            <person name="Kyrpides N.C."/>
            <person name="Woyke T."/>
        </authorList>
    </citation>
    <scope>NUCLEOTIDE SEQUENCE</scope>
    <source>
        <strain evidence="11">GVMAG-S-1014582-52</strain>
    </source>
</reference>
<dbReference type="InterPro" id="IPR014001">
    <property type="entry name" value="Helicase_ATP-bd"/>
</dbReference>
<dbReference type="InterPro" id="IPR017907">
    <property type="entry name" value="Znf_RING_CS"/>
</dbReference>
<evidence type="ECO:0000256" key="7">
    <source>
        <dbReference type="ARBA" id="ARBA00022840"/>
    </source>
</evidence>
<dbReference type="PANTHER" id="PTHR45626">
    <property type="entry name" value="TRANSCRIPTION TERMINATION FACTOR 2-RELATED"/>
    <property type="match status" value="1"/>
</dbReference>
<keyword evidence="4" id="KW-0378">Hydrolase</keyword>
<evidence type="ECO:0000256" key="3">
    <source>
        <dbReference type="ARBA" id="ARBA00022771"/>
    </source>
</evidence>
<dbReference type="InterPro" id="IPR027417">
    <property type="entry name" value="P-loop_NTPase"/>
</dbReference>
<dbReference type="GO" id="GO:0008094">
    <property type="term" value="F:ATP-dependent activity, acting on DNA"/>
    <property type="evidence" value="ECO:0007669"/>
    <property type="project" value="TreeGrafter"/>
</dbReference>
<evidence type="ECO:0000256" key="8">
    <source>
        <dbReference type="SAM" id="Coils"/>
    </source>
</evidence>
<evidence type="ECO:0000259" key="10">
    <source>
        <dbReference type="PROSITE" id="PS51194"/>
    </source>
</evidence>
<dbReference type="InterPro" id="IPR013083">
    <property type="entry name" value="Znf_RING/FYVE/PHD"/>
</dbReference>
<keyword evidence="5" id="KW-0347">Helicase</keyword>
<dbReference type="EMBL" id="MN740556">
    <property type="protein sequence ID" value="QHU33276.1"/>
    <property type="molecule type" value="Genomic_DNA"/>
</dbReference>
<dbReference type="SUPFAM" id="SSF57850">
    <property type="entry name" value="RING/U-box"/>
    <property type="match status" value="1"/>
</dbReference>
<dbReference type="InterPro" id="IPR049730">
    <property type="entry name" value="SNF2/RAD54-like_C"/>
</dbReference>
<dbReference type="Gene3D" id="3.40.50.300">
    <property type="entry name" value="P-loop containing nucleotide triphosphate hydrolases"/>
    <property type="match status" value="2"/>
</dbReference>
<dbReference type="Pfam" id="PF00176">
    <property type="entry name" value="SNF2-rel_dom"/>
    <property type="match status" value="1"/>
</dbReference>
<dbReference type="SMART" id="SM00184">
    <property type="entry name" value="RING"/>
    <property type="match status" value="1"/>
</dbReference>
<dbReference type="InterPro" id="IPR001650">
    <property type="entry name" value="Helicase_C-like"/>
</dbReference>
<dbReference type="InterPro" id="IPR000330">
    <property type="entry name" value="SNF2_N"/>
</dbReference>
<dbReference type="GO" id="GO:0005634">
    <property type="term" value="C:nucleus"/>
    <property type="evidence" value="ECO:0007669"/>
    <property type="project" value="TreeGrafter"/>
</dbReference>
<dbReference type="AlphaFoldDB" id="A0A6C0LQW1"/>
<dbReference type="SUPFAM" id="SSF52540">
    <property type="entry name" value="P-loop containing nucleoside triphosphate hydrolases"/>
    <property type="match status" value="2"/>
</dbReference>
<dbReference type="Pfam" id="PF00271">
    <property type="entry name" value="Helicase_C"/>
    <property type="match status" value="1"/>
</dbReference>
<keyword evidence="8" id="KW-0175">Coiled coil</keyword>
<evidence type="ECO:0000256" key="5">
    <source>
        <dbReference type="ARBA" id="ARBA00022806"/>
    </source>
</evidence>